<evidence type="ECO:0000256" key="3">
    <source>
        <dbReference type="ARBA" id="ARBA00023002"/>
    </source>
</evidence>
<name>A0A6A4IA09_9AGAR</name>
<keyword evidence="3" id="KW-0560">Oxidoreductase</keyword>
<keyword evidence="2" id="KW-0521">NADP</keyword>
<evidence type="ECO:0000256" key="1">
    <source>
        <dbReference type="ARBA" id="ARBA00005725"/>
    </source>
</evidence>
<dbReference type="Gene3D" id="3.40.50.720">
    <property type="entry name" value="NAD(P)-binding Rossmann-like Domain"/>
    <property type="match status" value="1"/>
</dbReference>
<dbReference type="InterPro" id="IPR036291">
    <property type="entry name" value="NAD(P)-bd_dom_sf"/>
</dbReference>
<comment type="similarity">
    <text evidence="1">Belongs to the NmrA-type oxidoreductase family. Isoflavone reductase subfamily.</text>
</comment>
<evidence type="ECO:0000313" key="5">
    <source>
        <dbReference type="Proteomes" id="UP000799118"/>
    </source>
</evidence>
<evidence type="ECO:0000256" key="2">
    <source>
        <dbReference type="ARBA" id="ARBA00022857"/>
    </source>
</evidence>
<evidence type="ECO:0000313" key="4">
    <source>
        <dbReference type="EMBL" id="KAE9405614.1"/>
    </source>
</evidence>
<dbReference type="OrthoDB" id="9974981at2759"/>
<dbReference type="GO" id="GO:0016491">
    <property type="term" value="F:oxidoreductase activity"/>
    <property type="evidence" value="ECO:0007669"/>
    <property type="project" value="UniProtKB-KW"/>
</dbReference>
<dbReference type="InterPro" id="IPR051609">
    <property type="entry name" value="NmrA/Isoflavone_reductase-like"/>
</dbReference>
<dbReference type="PANTHER" id="PTHR47706:SF4">
    <property type="entry name" value="NMRA-LIKE DOMAIN-CONTAINING PROTEIN"/>
    <property type="match status" value="1"/>
</dbReference>
<sequence>MKSNASPSQEELGKSEDTSSKVFWRLNSNHSLEIIVLSRTHAPEGISYAGSNAPVIAVDYLNQDSIQRVLNEYQIDTIISTLSGDTPDAFIASQETLLRAGLAVPTFRRLAPSEFSIDSEQVKGVKMYQMKLPILRSLEEVKAERSPGSFEYSRFSCGVFMNYLGFGNTKPITKRAPSYDLYQWSKTEILPMFPSEARQSKRHTRGIEVSEAALGAAHELVYQNLQCYSAEMKTLDQMKACLGNLVAECPVTPPGAAAMKGTLPRCHKSLDRDDKSNMDDRII</sequence>
<evidence type="ECO:0008006" key="6">
    <source>
        <dbReference type="Google" id="ProtNLM"/>
    </source>
</evidence>
<keyword evidence="5" id="KW-1185">Reference proteome</keyword>
<dbReference type="PANTHER" id="PTHR47706">
    <property type="entry name" value="NMRA-LIKE FAMILY PROTEIN"/>
    <property type="match status" value="1"/>
</dbReference>
<dbReference type="AlphaFoldDB" id="A0A6A4IA09"/>
<accession>A0A6A4IA09</accession>
<reference evidence="4" key="1">
    <citation type="journal article" date="2019" name="Environ. Microbiol.">
        <title>Fungal ecological strategies reflected in gene transcription - a case study of two litter decomposers.</title>
        <authorList>
            <person name="Barbi F."/>
            <person name="Kohler A."/>
            <person name="Barry K."/>
            <person name="Baskaran P."/>
            <person name="Daum C."/>
            <person name="Fauchery L."/>
            <person name="Ihrmark K."/>
            <person name="Kuo A."/>
            <person name="LaButti K."/>
            <person name="Lipzen A."/>
            <person name="Morin E."/>
            <person name="Grigoriev I.V."/>
            <person name="Henrissat B."/>
            <person name="Lindahl B."/>
            <person name="Martin F."/>
        </authorList>
    </citation>
    <scope>NUCLEOTIDE SEQUENCE</scope>
    <source>
        <strain evidence="4">JB14</strain>
    </source>
</reference>
<dbReference type="Proteomes" id="UP000799118">
    <property type="component" value="Unassembled WGS sequence"/>
</dbReference>
<gene>
    <name evidence="4" type="ORF">BT96DRAFT_988390</name>
</gene>
<proteinExistence type="inferred from homology"/>
<organism evidence="4 5">
    <name type="scientific">Gymnopus androsaceus JB14</name>
    <dbReference type="NCBI Taxonomy" id="1447944"/>
    <lineage>
        <taxon>Eukaryota</taxon>
        <taxon>Fungi</taxon>
        <taxon>Dikarya</taxon>
        <taxon>Basidiomycota</taxon>
        <taxon>Agaricomycotina</taxon>
        <taxon>Agaricomycetes</taxon>
        <taxon>Agaricomycetidae</taxon>
        <taxon>Agaricales</taxon>
        <taxon>Marasmiineae</taxon>
        <taxon>Omphalotaceae</taxon>
        <taxon>Gymnopus</taxon>
    </lineage>
</organism>
<dbReference type="EMBL" id="ML769408">
    <property type="protein sequence ID" value="KAE9405614.1"/>
    <property type="molecule type" value="Genomic_DNA"/>
</dbReference>
<protein>
    <recommendedName>
        <fullName evidence="6">NmrA-like domain-containing protein</fullName>
    </recommendedName>
</protein>
<dbReference type="SUPFAM" id="SSF51735">
    <property type="entry name" value="NAD(P)-binding Rossmann-fold domains"/>
    <property type="match status" value="1"/>
</dbReference>